<dbReference type="EMBL" id="JARKIF010000042">
    <property type="protein sequence ID" value="KAJ7609060.1"/>
    <property type="molecule type" value="Genomic_DNA"/>
</dbReference>
<evidence type="ECO:0000313" key="1">
    <source>
        <dbReference type="EMBL" id="KAJ7609060.1"/>
    </source>
</evidence>
<sequence length="224" mass="25194">MQHSAEPLNVERLASMQQNTAISLLKRIPPEILAEIFSLTVPSPSEMAGFRSRAKHSPWILGQICSRCKGNADPLPLIETQLQRAHLLKVHFYGSGPYDPSYTAQIERFAVLCKHSARWEEFNVDLTAELAPHMAALHDGLPALRRLWVRWYLSDDVAKRSLRCLATAFSLVDVAMIQRGSGRVWPVSLPASHLTSYRIHCSWTDHEAILKLAPNITEARITIP</sequence>
<evidence type="ECO:0000313" key="2">
    <source>
        <dbReference type="Proteomes" id="UP001221142"/>
    </source>
</evidence>
<accession>A0AAD7FAX3</accession>
<comment type="caution">
    <text evidence="1">The sequence shown here is derived from an EMBL/GenBank/DDBJ whole genome shotgun (WGS) entry which is preliminary data.</text>
</comment>
<gene>
    <name evidence="1" type="ORF">FB45DRAFT_374332</name>
</gene>
<reference evidence="1" key="1">
    <citation type="submission" date="2023-03" db="EMBL/GenBank/DDBJ databases">
        <title>Massive genome expansion in bonnet fungi (Mycena s.s.) driven by repeated elements and novel gene families across ecological guilds.</title>
        <authorList>
            <consortium name="Lawrence Berkeley National Laboratory"/>
            <person name="Harder C.B."/>
            <person name="Miyauchi S."/>
            <person name="Viragh M."/>
            <person name="Kuo A."/>
            <person name="Thoen E."/>
            <person name="Andreopoulos B."/>
            <person name="Lu D."/>
            <person name="Skrede I."/>
            <person name="Drula E."/>
            <person name="Henrissat B."/>
            <person name="Morin E."/>
            <person name="Kohler A."/>
            <person name="Barry K."/>
            <person name="LaButti K."/>
            <person name="Morin E."/>
            <person name="Salamov A."/>
            <person name="Lipzen A."/>
            <person name="Mereny Z."/>
            <person name="Hegedus B."/>
            <person name="Baldrian P."/>
            <person name="Stursova M."/>
            <person name="Weitz H."/>
            <person name="Taylor A."/>
            <person name="Grigoriev I.V."/>
            <person name="Nagy L.G."/>
            <person name="Martin F."/>
            <person name="Kauserud H."/>
        </authorList>
    </citation>
    <scope>NUCLEOTIDE SEQUENCE</scope>
    <source>
        <strain evidence="1">9284</strain>
    </source>
</reference>
<proteinExistence type="predicted"/>
<name>A0AAD7FAX3_9AGAR</name>
<protein>
    <submittedName>
        <fullName evidence="1">Uncharacterized protein</fullName>
    </submittedName>
</protein>
<dbReference type="AlphaFoldDB" id="A0AAD7FAX3"/>
<organism evidence="1 2">
    <name type="scientific">Roridomyces roridus</name>
    <dbReference type="NCBI Taxonomy" id="1738132"/>
    <lineage>
        <taxon>Eukaryota</taxon>
        <taxon>Fungi</taxon>
        <taxon>Dikarya</taxon>
        <taxon>Basidiomycota</taxon>
        <taxon>Agaricomycotina</taxon>
        <taxon>Agaricomycetes</taxon>
        <taxon>Agaricomycetidae</taxon>
        <taxon>Agaricales</taxon>
        <taxon>Marasmiineae</taxon>
        <taxon>Mycenaceae</taxon>
        <taxon>Roridomyces</taxon>
    </lineage>
</organism>
<dbReference type="Proteomes" id="UP001221142">
    <property type="component" value="Unassembled WGS sequence"/>
</dbReference>
<keyword evidence="2" id="KW-1185">Reference proteome</keyword>